<organism evidence="1 2">
    <name type="scientific">Desulfoluna butyratoxydans</name>
    <dbReference type="NCBI Taxonomy" id="231438"/>
    <lineage>
        <taxon>Bacteria</taxon>
        <taxon>Pseudomonadati</taxon>
        <taxon>Thermodesulfobacteriota</taxon>
        <taxon>Desulfobacteria</taxon>
        <taxon>Desulfobacterales</taxon>
        <taxon>Desulfolunaceae</taxon>
        <taxon>Desulfoluna</taxon>
    </lineage>
</organism>
<keyword evidence="2" id="KW-1185">Reference proteome</keyword>
<evidence type="ECO:0000313" key="1">
    <source>
        <dbReference type="EMBL" id="VFQ43906.1"/>
    </source>
</evidence>
<sequence length="66" mass="7449">METHARKQLELRKKAAISAVLTLLATEQAEETEPVVAERSNAWGLSGRSQSMELRNLMQLRSLGRR</sequence>
<dbReference type="AlphaFoldDB" id="A0A4U8YJH1"/>
<name>A0A4U8YJH1_9BACT</name>
<evidence type="ECO:0000313" key="2">
    <source>
        <dbReference type="Proteomes" id="UP000507962"/>
    </source>
</evidence>
<proteinExistence type="predicted"/>
<dbReference type="EMBL" id="CAADHO010000002">
    <property type="protein sequence ID" value="VFQ43906.1"/>
    <property type="molecule type" value="Genomic_DNA"/>
</dbReference>
<dbReference type="Proteomes" id="UP000507962">
    <property type="component" value="Unassembled WGS sequence"/>
</dbReference>
<dbReference type="RefSeq" id="WP_180138425.1">
    <property type="nucleotide sequence ID" value="NZ_CAADHO010000002.1"/>
</dbReference>
<protein>
    <submittedName>
        <fullName evidence="1">Uncharacterized protein</fullName>
    </submittedName>
</protein>
<gene>
    <name evidence="1" type="ORF">MSL71_15490</name>
</gene>
<reference evidence="1 2" key="1">
    <citation type="submission" date="2019-03" db="EMBL/GenBank/DDBJ databases">
        <authorList>
            <person name="Nijsse B."/>
        </authorList>
    </citation>
    <scope>NUCLEOTIDE SEQUENCE [LARGE SCALE GENOMIC DNA]</scope>
    <source>
        <strain evidence="1">Desulfoluna butyratoxydans MSL71</strain>
    </source>
</reference>
<accession>A0A4U8YJH1</accession>